<keyword evidence="2" id="KW-1185">Reference proteome</keyword>
<protein>
    <submittedName>
        <fullName evidence="1">Uncharacterized protein</fullName>
    </submittedName>
</protein>
<accession>X6M3B4</accession>
<comment type="caution">
    <text evidence="1">The sequence shown here is derived from an EMBL/GenBank/DDBJ whole genome shotgun (WGS) entry which is preliminary data.</text>
</comment>
<reference evidence="1 2" key="1">
    <citation type="journal article" date="2013" name="Curr. Biol.">
        <title>The Genome of the Foraminiferan Reticulomyxa filosa.</title>
        <authorList>
            <person name="Glockner G."/>
            <person name="Hulsmann N."/>
            <person name="Schleicher M."/>
            <person name="Noegel A.A."/>
            <person name="Eichinger L."/>
            <person name="Gallinger C."/>
            <person name="Pawlowski J."/>
            <person name="Sierra R."/>
            <person name="Euteneuer U."/>
            <person name="Pillet L."/>
            <person name="Moustafa A."/>
            <person name="Platzer M."/>
            <person name="Groth M."/>
            <person name="Szafranski K."/>
            <person name="Schliwa M."/>
        </authorList>
    </citation>
    <scope>NUCLEOTIDE SEQUENCE [LARGE SCALE GENOMIC DNA]</scope>
</reference>
<evidence type="ECO:0000313" key="1">
    <source>
        <dbReference type="EMBL" id="ETO08136.1"/>
    </source>
</evidence>
<dbReference type="AlphaFoldDB" id="X6M3B4"/>
<proteinExistence type="predicted"/>
<dbReference type="Proteomes" id="UP000023152">
    <property type="component" value="Unassembled WGS sequence"/>
</dbReference>
<organism evidence="1 2">
    <name type="scientific">Reticulomyxa filosa</name>
    <dbReference type="NCBI Taxonomy" id="46433"/>
    <lineage>
        <taxon>Eukaryota</taxon>
        <taxon>Sar</taxon>
        <taxon>Rhizaria</taxon>
        <taxon>Retaria</taxon>
        <taxon>Foraminifera</taxon>
        <taxon>Monothalamids</taxon>
        <taxon>Reticulomyxidae</taxon>
        <taxon>Reticulomyxa</taxon>
    </lineage>
</organism>
<gene>
    <name evidence="1" type="ORF">RFI_29258</name>
</gene>
<evidence type="ECO:0000313" key="2">
    <source>
        <dbReference type="Proteomes" id="UP000023152"/>
    </source>
</evidence>
<dbReference type="EMBL" id="ASPP01025328">
    <property type="protein sequence ID" value="ETO08136.1"/>
    <property type="molecule type" value="Genomic_DNA"/>
</dbReference>
<name>X6M3B4_RETFI</name>
<sequence>MLLSVDKKKNCTFYIYYPTDTQEQDKFLFCRIVSSTIITNCCHRQRLQIQYLKITNRHSSSEDIFAAETENEERLEKENDKDKVSLLELTKLEQLQEDKNVASDVKAEVQAIKKNEVKEEKTDAQVEALTKQEAVGARVKWEDIFGAIDFYGMNISLKHYSVHLILCINCSKKTKKYGAAIYKLTKGYSQKEVHEQVLLRLFDCFSIKDDLADMLLTRESMLKCADDALVTTIQSYFSDSKIRKRVKNK</sequence>